<reference evidence="5" key="1">
    <citation type="submission" date="2016-06" db="UniProtKB">
        <authorList>
            <consortium name="WormBaseParasite"/>
        </authorList>
    </citation>
    <scope>IDENTIFICATION</scope>
</reference>
<sequence>MAVACILLLLLAVTMIFVNRRRIYEKRRSPTENIRQREYEIRKTELEEAVENLTDEQRFVAAQFQLKQKIIVFNEDAFRDQRQIALDAAAMSPRSRTTVRQVFHSVKALKISPQRHF</sequence>
<dbReference type="Proteomes" id="UP000271098">
    <property type="component" value="Unassembled WGS sequence"/>
</dbReference>
<keyword evidence="2" id="KW-0732">Signal</keyword>
<reference evidence="3 4" key="2">
    <citation type="submission" date="2018-11" db="EMBL/GenBank/DDBJ databases">
        <authorList>
            <consortium name="Pathogen Informatics"/>
        </authorList>
    </citation>
    <scope>NUCLEOTIDE SEQUENCE [LARGE SCALE GENOMIC DNA]</scope>
</reference>
<dbReference type="OrthoDB" id="6130531at2759"/>
<proteinExistence type="predicted"/>
<feature type="chain" id="PRO_5043138627" evidence="2">
    <location>
        <begin position="21"/>
        <end position="117"/>
    </location>
</feature>
<feature type="signal peptide" evidence="2">
    <location>
        <begin position="1"/>
        <end position="20"/>
    </location>
</feature>
<gene>
    <name evidence="3" type="ORF">GPUH_LOCUS5223</name>
</gene>
<dbReference type="AlphaFoldDB" id="A0A183D931"/>
<keyword evidence="4" id="KW-1185">Reference proteome</keyword>
<keyword evidence="1" id="KW-0175">Coiled coil</keyword>
<evidence type="ECO:0000256" key="1">
    <source>
        <dbReference type="SAM" id="Coils"/>
    </source>
</evidence>
<feature type="coiled-coil region" evidence="1">
    <location>
        <begin position="36"/>
        <end position="63"/>
    </location>
</feature>
<protein>
    <submittedName>
        <fullName evidence="5">DUF2489 domain-containing protein</fullName>
    </submittedName>
</protein>
<dbReference type="WBParaSite" id="GPUH_0000522901-mRNA-1">
    <property type="protein sequence ID" value="GPUH_0000522901-mRNA-1"/>
    <property type="gene ID" value="GPUH_0000522901"/>
</dbReference>
<evidence type="ECO:0000313" key="3">
    <source>
        <dbReference type="EMBL" id="VDK49746.1"/>
    </source>
</evidence>
<evidence type="ECO:0000313" key="4">
    <source>
        <dbReference type="Proteomes" id="UP000271098"/>
    </source>
</evidence>
<dbReference type="EMBL" id="UYRT01010787">
    <property type="protein sequence ID" value="VDK49746.1"/>
    <property type="molecule type" value="Genomic_DNA"/>
</dbReference>
<evidence type="ECO:0000256" key="2">
    <source>
        <dbReference type="SAM" id="SignalP"/>
    </source>
</evidence>
<accession>A0A183D931</accession>
<name>A0A183D931_9BILA</name>
<evidence type="ECO:0000313" key="5">
    <source>
        <dbReference type="WBParaSite" id="GPUH_0000522901-mRNA-1"/>
    </source>
</evidence>
<organism evidence="5">
    <name type="scientific">Gongylonema pulchrum</name>
    <dbReference type="NCBI Taxonomy" id="637853"/>
    <lineage>
        <taxon>Eukaryota</taxon>
        <taxon>Metazoa</taxon>
        <taxon>Ecdysozoa</taxon>
        <taxon>Nematoda</taxon>
        <taxon>Chromadorea</taxon>
        <taxon>Rhabditida</taxon>
        <taxon>Spirurina</taxon>
        <taxon>Spiruromorpha</taxon>
        <taxon>Spiruroidea</taxon>
        <taxon>Gongylonematidae</taxon>
        <taxon>Gongylonema</taxon>
    </lineage>
</organism>